<evidence type="ECO:0000313" key="2">
    <source>
        <dbReference type="EMBL" id="MDC9622385.1"/>
    </source>
</evidence>
<name>A0ABT5M3X7_9GAMM</name>
<gene>
    <name evidence="2" type="ORF">PSI22_12250</name>
</gene>
<keyword evidence="1" id="KW-0732">Signal</keyword>
<evidence type="ECO:0000313" key="3">
    <source>
        <dbReference type="Proteomes" id="UP001214757"/>
    </source>
</evidence>
<feature type="signal peptide" evidence="1">
    <location>
        <begin position="1"/>
        <end position="23"/>
    </location>
</feature>
<reference evidence="2 3" key="1">
    <citation type="submission" date="2023-02" db="EMBL/GenBank/DDBJ databases">
        <title>Entomopathogenic bacteria.</title>
        <authorList>
            <person name="Machado R.A."/>
        </authorList>
    </citation>
    <scope>NUCLEOTIDE SEQUENCE [LARGE SCALE GENOMIC DNA]</scope>
    <source>
        <strain evidence="2 3">XENO-7</strain>
    </source>
</reference>
<keyword evidence="3" id="KW-1185">Reference proteome</keyword>
<organism evidence="2 3">
    <name type="scientific">Xenorhabdus aichiensis</name>
    <dbReference type="NCBI Taxonomy" id="3025874"/>
    <lineage>
        <taxon>Bacteria</taxon>
        <taxon>Pseudomonadati</taxon>
        <taxon>Pseudomonadota</taxon>
        <taxon>Gammaproteobacteria</taxon>
        <taxon>Enterobacterales</taxon>
        <taxon>Morganellaceae</taxon>
        <taxon>Xenorhabdus</taxon>
    </lineage>
</organism>
<feature type="chain" id="PRO_5045686858" description="Lipoprotein" evidence="1">
    <location>
        <begin position="24"/>
        <end position="339"/>
    </location>
</feature>
<comment type="caution">
    <text evidence="2">The sequence shown here is derived from an EMBL/GenBank/DDBJ whole genome shotgun (WGS) entry which is preliminary data.</text>
</comment>
<dbReference type="EMBL" id="JAQRFO010000025">
    <property type="protein sequence ID" value="MDC9622385.1"/>
    <property type="molecule type" value="Genomic_DNA"/>
</dbReference>
<evidence type="ECO:0008006" key="4">
    <source>
        <dbReference type="Google" id="ProtNLM"/>
    </source>
</evidence>
<proteinExistence type="predicted"/>
<accession>A0ABT5M3X7</accession>
<sequence>MTLTNFSKLLAATLCLATSYSYADSERPLFSLTMAESGVSQTNSDGSLSHSTKSESRILPIWGNEARAKGYDLPEPFGASYGYMNLRQDIIIDSIKFQFTNPLVDKSFRNLIAVNAGDTREKNESHMLKLDTWVLPFINVYGVYGKTKGTSKTNLDSIYFMDMEDPWLKNIPFELNFEGKTYGGGATFAGSYNQFFATLDANYTRTTLDILDGDISALVITPRVGYEFVFEPLFTGQGNTKVQVWVGAMYQDITQRFKGDVSKLNLPSDLADLFGSLTNNTADNGKYKSDIKFDVEQHLAHKWNNTVGARFEITRNFNILSEVGFGNRNSLFVSGEFRF</sequence>
<evidence type="ECO:0000256" key="1">
    <source>
        <dbReference type="SAM" id="SignalP"/>
    </source>
</evidence>
<dbReference type="Proteomes" id="UP001214757">
    <property type="component" value="Unassembled WGS sequence"/>
</dbReference>
<dbReference type="RefSeq" id="WP_273580008.1">
    <property type="nucleotide sequence ID" value="NZ_JAQRFO010000025.1"/>
</dbReference>
<protein>
    <recommendedName>
        <fullName evidence="4">Lipoprotein</fullName>
    </recommendedName>
</protein>